<dbReference type="RefSeq" id="WP_130822493.1">
    <property type="nucleotide sequence ID" value="NZ_SIKX01000001.1"/>
</dbReference>
<dbReference type="EMBL" id="SIKX01000001">
    <property type="protein sequence ID" value="TBF17814.1"/>
    <property type="molecule type" value="Genomic_DNA"/>
</dbReference>
<dbReference type="Proteomes" id="UP000291892">
    <property type="component" value="Unassembled WGS sequence"/>
</dbReference>
<sequence length="247" mass="26595">MIDELTGIADDMAALLPLFVDGGNISGLILPTTHSAAFKALAIEAKSIIDQELDYANEYSLNLLHAVNTGSGGFIGGPSYASVEEATQIVRAAVRAIERKRRIPAQSALSGKSYVDPARVLALQAIGNGPWDFARLIELCREINIAAANRCHLSTAMLLRTIINHVPPVFGFATFAELANQYGGAKSQKSFKASMQRLETSLRNIADMHLHSPIRSREDVPTAVQVDFAADLDVLLGEIVRLSRGGK</sequence>
<dbReference type="AlphaFoldDB" id="A0AAE8U164"/>
<gene>
    <name evidence="1" type="ORF">ELG94_05285</name>
</gene>
<organism evidence="1 2">
    <name type="scientific">Rhizobium ruizarguesonis</name>
    <dbReference type="NCBI Taxonomy" id="2081791"/>
    <lineage>
        <taxon>Bacteria</taxon>
        <taxon>Pseudomonadati</taxon>
        <taxon>Pseudomonadota</taxon>
        <taxon>Alphaproteobacteria</taxon>
        <taxon>Hyphomicrobiales</taxon>
        <taxon>Rhizobiaceae</taxon>
        <taxon>Rhizobium/Agrobacterium group</taxon>
        <taxon>Rhizobium</taxon>
    </lineage>
</organism>
<protein>
    <submittedName>
        <fullName evidence="1">Uncharacterized protein</fullName>
    </submittedName>
</protein>
<evidence type="ECO:0000313" key="2">
    <source>
        <dbReference type="Proteomes" id="UP000291892"/>
    </source>
</evidence>
<evidence type="ECO:0000313" key="1">
    <source>
        <dbReference type="EMBL" id="TBF17814.1"/>
    </source>
</evidence>
<name>A0AAE8U164_9HYPH</name>
<reference evidence="1 2" key="1">
    <citation type="submission" date="2019-02" db="EMBL/GenBank/DDBJ databases">
        <title>The genomic architecture of introgression among sibling species of bacteria.</title>
        <authorList>
            <person name="Cavassim M.I.A."/>
            <person name="Moeskjaer S."/>
            <person name="Moslemi C."/>
            <person name="Fields B."/>
            <person name="Bachmann A."/>
            <person name="Vilhjalmsson B."/>
            <person name="Schierup M.H."/>
            <person name="Young J.P.W."/>
            <person name="Andersen S.U."/>
        </authorList>
    </citation>
    <scope>NUCLEOTIDE SEQUENCE [LARGE SCALE GENOMIC DNA]</scope>
    <source>
        <strain evidence="1 2">SM42</strain>
    </source>
</reference>
<accession>A0AAE8U164</accession>
<proteinExistence type="predicted"/>
<comment type="caution">
    <text evidence="1">The sequence shown here is derived from an EMBL/GenBank/DDBJ whole genome shotgun (WGS) entry which is preliminary data.</text>
</comment>